<evidence type="ECO:0000313" key="2">
    <source>
        <dbReference type="EMBL" id="KAG0557256.1"/>
    </source>
</evidence>
<dbReference type="AlphaFoldDB" id="A0A8T0GCX0"/>
<dbReference type="EMBL" id="CM026432">
    <property type="protein sequence ID" value="KAG0557256.1"/>
    <property type="molecule type" value="Genomic_DNA"/>
</dbReference>
<feature type="chain" id="PRO_5035828099" evidence="1">
    <location>
        <begin position="20"/>
        <end position="60"/>
    </location>
</feature>
<keyword evidence="1" id="KW-0732">Signal</keyword>
<evidence type="ECO:0000313" key="3">
    <source>
        <dbReference type="Proteomes" id="UP000822688"/>
    </source>
</evidence>
<name>A0A8T0GCX0_CERPU</name>
<feature type="signal peptide" evidence="1">
    <location>
        <begin position="1"/>
        <end position="19"/>
    </location>
</feature>
<proteinExistence type="predicted"/>
<organism evidence="2 3">
    <name type="scientific">Ceratodon purpureus</name>
    <name type="common">Fire moss</name>
    <name type="synonym">Dicranum purpureum</name>
    <dbReference type="NCBI Taxonomy" id="3225"/>
    <lineage>
        <taxon>Eukaryota</taxon>
        <taxon>Viridiplantae</taxon>
        <taxon>Streptophyta</taxon>
        <taxon>Embryophyta</taxon>
        <taxon>Bryophyta</taxon>
        <taxon>Bryophytina</taxon>
        <taxon>Bryopsida</taxon>
        <taxon>Dicranidae</taxon>
        <taxon>Pseudoditrichales</taxon>
        <taxon>Ditrichaceae</taxon>
        <taxon>Ceratodon</taxon>
    </lineage>
</organism>
<gene>
    <name evidence="2" type="ORF">KC19_11G114400</name>
</gene>
<reference evidence="2 3" key="1">
    <citation type="submission" date="2020-06" db="EMBL/GenBank/DDBJ databases">
        <title>WGS assembly of Ceratodon purpureus strain R40.</title>
        <authorList>
            <person name="Carey S.B."/>
            <person name="Jenkins J."/>
            <person name="Shu S."/>
            <person name="Lovell J.T."/>
            <person name="Sreedasyam A."/>
            <person name="Maumus F."/>
            <person name="Tiley G.P."/>
            <person name="Fernandez-Pozo N."/>
            <person name="Barry K."/>
            <person name="Chen C."/>
            <person name="Wang M."/>
            <person name="Lipzen A."/>
            <person name="Daum C."/>
            <person name="Saski C.A."/>
            <person name="Payton A.C."/>
            <person name="Mcbreen J.C."/>
            <person name="Conrad R.E."/>
            <person name="Kollar L.M."/>
            <person name="Olsson S."/>
            <person name="Huttunen S."/>
            <person name="Landis J.B."/>
            <person name="Wickett N.J."/>
            <person name="Johnson M.G."/>
            <person name="Rensing S.A."/>
            <person name="Grimwood J."/>
            <person name="Schmutz J."/>
            <person name="Mcdaniel S.F."/>
        </authorList>
    </citation>
    <scope>NUCLEOTIDE SEQUENCE [LARGE SCALE GENOMIC DNA]</scope>
    <source>
        <strain evidence="2 3">R40</strain>
    </source>
</reference>
<accession>A0A8T0GCX0</accession>
<evidence type="ECO:0000256" key="1">
    <source>
        <dbReference type="SAM" id="SignalP"/>
    </source>
</evidence>
<sequence>MAFVCLSVCFVCCICRTYYEEEMGSFRSCGGRSVSDCKLGLGFSYVNLRFTFAFSVTSNS</sequence>
<comment type="caution">
    <text evidence="2">The sequence shown here is derived from an EMBL/GenBank/DDBJ whole genome shotgun (WGS) entry which is preliminary data.</text>
</comment>
<dbReference type="Proteomes" id="UP000822688">
    <property type="component" value="Chromosome 11"/>
</dbReference>
<keyword evidence="3" id="KW-1185">Reference proteome</keyword>
<protein>
    <submittedName>
        <fullName evidence="2">Uncharacterized protein</fullName>
    </submittedName>
</protein>